<dbReference type="InterPro" id="IPR043502">
    <property type="entry name" value="DNA/RNA_pol_sf"/>
</dbReference>
<sequence length="537" mass="58856">MNLPTHSRTENKRFAAMAFPHLRVAIARERAPARGPLAVVMAQPGSTIEGESSLLGNTRIDEVSPEAQALGILPGFTMAAARARSSELAVRVVSARAVERTLACVAEAMLALGRSTAFCTADDMVFVDVTGCEHLHAGPGDPSGAHTLAVRLRACAASLGHPFVRVAIARGPRMAAAFARHARSSESDARAGMAQVDPDDEAFARLPITALGLDGSHLDWLGKLGLSTIADLQKLPPSELGPRLRDRAVMALLRGEDETPLTPYVPPSLPEESIELEYGIDSHESLLFVAKTLCDRLSARLAGRAQCIARTELVLALDRALLPEGEPPRTVLASNLSAPIRTSTELMAVLRARIEAHALSAPVLAVTLRATKLVAHELRARDLFTPEARAAIRLPPLVAELEAELGERQVGMLCLENRWNPSQRMRLVPFAKRPKERRDRERREEPERRGPRLETERRISRAIEPGRFLRQPLLYTSPNPEAPTFFLARNGLAEWWRGPSHAAYDELAVFDPELGMIWLVRDARTKQLSLWGYIAHV</sequence>
<reference evidence="3 4" key="1">
    <citation type="submission" date="2021-12" db="EMBL/GenBank/DDBJ databases">
        <title>Discovery of the Pendulisporaceae a myxobacterial family with distinct sporulation behavior and unique specialized metabolism.</title>
        <authorList>
            <person name="Garcia R."/>
            <person name="Popoff A."/>
            <person name="Bader C.D."/>
            <person name="Loehr J."/>
            <person name="Walesch S."/>
            <person name="Walt C."/>
            <person name="Boldt J."/>
            <person name="Bunk B."/>
            <person name="Haeckl F.J.F.P.J."/>
            <person name="Gunesch A.P."/>
            <person name="Birkelbach J."/>
            <person name="Nuebel U."/>
            <person name="Pietschmann T."/>
            <person name="Bach T."/>
            <person name="Mueller R."/>
        </authorList>
    </citation>
    <scope>NUCLEOTIDE SEQUENCE [LARGE SCALE GENOMIC DNA]</scope>
    <source>
        <strain evidence="3 4">MSr11954</strain>
    </source>
</reference>
<dbReference type="Proteomes" id="UP001370348">
    <property type="component" value="Chromosome"/>
</dbReference>
<accession>A0ABZ2LNH5</accession>
<evidence type="ECO:0000256" key="1">
    <source>
        <dbReference type="ARBA" id="ARBA00022763"/>
    </source>
</evidence>
<dbReference type="EMBL" id="CP089984">
    <property type="protein sequence ID" value="WXB11311.1"/>
    <property type="molecule type" value="Genomic_DNA"/>
</dbReference>
<protein>
    <submittedName>
        <fullName evidence="3">DNA polymerase Y family protein</fullName>
    </submittedName>
</protein>
<feature type="compositionally biased region" description="Basic and acidic residues" evidence="2">
    <location>
        <begin position="436"/>
        <end position="454"/>
    </location>
</feature>
<dbReference type="RefSeq" id="WP_394820926.1">
    <property type="nucleotide sequence ID" value="NZ_CP089984.1"/>
</dbReference>
<name>A0ABZ2LNH5_9BACT</name>
<dbReference type="CDD" id="cd03468">
    <property type="entry name" value="PolY_like"/>
    <property type="match status" value="1"/>
</dbReference>
<keyword evidence="1" id="KW-0227">DNA damage</keyword>
<gene>
    <name evidence="3" type="ORF">LZC94_25990</name>
</gene>
<organism evidence="3 4">
    <name type="scientific">Pendulispora albinea</name>
    <dbReference type="NCBI Taxonomy" id="2741071"/>
    <lineage>
        <taxon>Bacteria</taxon>
        <taxon>Pseudomonadati</taxon>
        <taxon>Myxococcota</taxon>
        <taxon>Myxococcia</taxon>
        <taxon>Myxococcales</taxon>
        <taxon>Sorangiineae</taxon>
        <taxon>Pendulisporaceae</taxon>
        <taxon>Pendulispora</taxon>
    </lineage>
</organism>
<keyword evidence="4" id="KW-1185">Reference proteome</keyword>
<evidence type="ECO:0000313" key="4">
    <source>
        <dbReference type="Proteomes" id="UP001370348"/>
    </source>
</evidence>
<evidence type="ECO:0000256" key="2">
    <source>
        <dbReference type="SAM" id="MobiDB-lite"/>
    </source>
</evidence>
<feature type="region of interest" description="Disordered" evidence="2">
    <location>
        <begin position="430"/>
        <end position="454"/>
    </location>
</feature>
<proteinExistence type="predicted"/>
<dbReference type="PANTHER" id="PTHR35369:SF2">
    <property type="entry name" value="BLR3025 PROTEIN"/>
    <property type="match status" value="1"/>
</dbReference>
<dbReference type="InterPro" id="IPR050356">
    <property type="entry name" value="SulA_CellDiv_inhibitor"/>
</dbReference>
<dbReference type="SUPFAM" id="SSF56672">
    <property type="entry name" value="DNA/RNA polymerases"/>
    <property type="match status" value="1"/>
</dbReference>
<evidence type="ECO:0000313" key="3">
    <source>
        <dbReference type="EMBL" id="WXB11311.1"/>
    </source>
</evidence>
<dbReference type="PANTHER" id="PTHR35369">
    <property type="entry name" value="BLR3025 PROTEIN-RELATED"/>
    <property type="match status" value="1"/>
</dbReference>